<organism evidence="1 2">
    <name type="scientific">Cirrhinus molitorella</name>
    <name type="common">mud carp</name>
    <dbReference type="NCBI Taxonomy" id="172907"/>
    <lineage>
        <taxon>Eukaryota</taxon>
        <taxon>Metazoa</taxon>
        <taxon>Chordata</taxon>
        <taxon>Craniata</taxon>
        <taxon>Vertebrata</taxon>
        <taxon>Euteleostomi</taxon>
        <taxon>Actinopterygii</taxon>
        <taxon>Neopterygii</taxon>
        <taxon>Teleostei</taxon>
        <taxon>Ostariophysi</taxon>
        <taxon>Cypriniformes</taxon>
        <taxon>Cyprinidae</taxon>
        <taxon>Labeoninae</taxon>
        <taxon>Labeonini</taxon>
        <taxon>Cirrhinus</taxon>
    </lineage>
</organism>
<proteinExistence type="predicted"/>
<name>A0ABR3MQ24_9TELE</name>
<protein>
    <submittedName>
        <fullName evidence="1">Uncharacterized protein</fullName>
    </submittedName>
</protein>
<evidence type="ECO:0000313" key="2">
    <source>
        <dbReference type="Proteomes" id="UP001558613"/>
    </source>
</evidence>
<evidence type="ECO:0000313" key="1">
    <source>
        <dbReference type="EMBL" id="KAL1266719.1"/>
    </source>
</evidence>
<comment type="caution">
    <text evidence="1">The sequence shown here is derived from an EMBL/GenBank/DDBJ whole genome shotgun (WGS) entry which is preliminary data.</text>
</comment>
<dbReference type="Proteomes" id="UP001558613">
    <property type="component" value="Unassembled WGS sequence"/>
</dbReference>
<keyword evidence="2" id="KW-1185">Reference proteome</keyword>
<sequence>MLWAEQQLASPEPNGPARVSQIEQKFMVSGHSFLPCDRSFAALEKRHKVSTLYTPSNVAEMIRGARQQHPFKVIEMACADFRQLPDATLQLPPGFLITSMMWLKVKAPLFSSTYAGAYEDPLPIKKEKYHDLMSVLAYMPVEAQAFYETLECEE</sequence>
<accession>A0ABR3MQ24</accession>
<reference evidence="1 2" key="1">
    <citation type="submission" date="2023-09" db="EMBL/GenBank/DDBJ databases">
        <authorList>
            <person name="Wang M."/>
        </authorList>
    </citation>
    <scope>NUCLEOTIDE SEQUENCE [LARGE SCALE GENOMIC DNA]</scope>
    <source>
        <strain evidence="1">GT-2023</strain>
        <tissue evidence="1">Liver</tissue>
    </source>
</reference>
<gene>
    <name evidence="1" type="ORF">QQF64_002394</name>
</gene>
<dbReference type="EMBL" id="JAYMGO010000010">
    <property type="protein sequence ID" value="KAL1266719.1"/>
    <property type="molecule type" value="Genomic_DNA"/>
</dbReference>